<evidence type="ECO:0000313" key="3">
    <source>
        <dbReference type="EMBL" id="PWN26414.1"/>
    </source>
</evidence>
<feature type="region of interest" description="Disordered" evidence="1">
    <location>
        <begin position="351"/>
        <end position="419"/>
    </location>
</feature>
<dbReference type="AlphaFoldDB" id="A0A316UN82"/>
<keyword evidence="2" id="KW-0472">Membrane</keyword>
<keyword evidence="4" id="KW-1185">Reference proteome</keyword>
<reference evidence="3 4" key="1">
    <citation type="journal article" date="2018" name="Mol. Biol. Evol.">
        <title>Broad Genomic Sampling Reveals a Smut Pathogenic Ancestry of the Fungal Clade Ustilaginomycotina.</title>
        <authorList>
            <person name="Kijpornyongpan T."/>
            <person name="Mondo S.J."/>
            <person name="Barry K."/>
            <person name="Sandor L."/>
            <person name="Lee J."/>
            <person name="Lipzen A."/>
            <person name="Pangilinan J."/>
            <person name="LaButti K."/>
            <person name="Hainaut M."/>
            <person name="Henrissat B."/>
            <person name="Grigoriev I.V."/>
            <person name="Spatafora J.W."/>
            <person name="Aime M.C."/>
        </authorList>
    </citation>
    <scope>NUCLEOTIDE SEQUENCE [LARGE SCALE GENOMIC DNA]</scope>
    <source>
        <strain evidence="3 4">MCA 5214</strain>
    </source>
</reference>
<dbReference type="RefSeq" id="XP_025361026.1">
    <property type="nucleotide sequence ID" value="XM_025506492.1"/>
</dbReference>
<feature type="transmembrane region" description="Helical" evidence="2">
    <location>
        <begin position="64"/>
        <end position="83"/>
    </location>
</feature>
<feature type="transmembrane region" description="Helical" evidence="2">
    <location>
        <begin position="103"/>
        <end position="123"/>
    </location>
</feature>
<dbReference type="OrthoDB" id="3197626at2759"/>
<dbReference type="Proteomes" id="UP000245884">
    <property type="component" value="Unassembled WGS sequence"/>
</dbReference>
<feature type="region of interest" description="Disordered" evidence="1">
    <location>
        <begin position="319"/>
        <end position="338"/>
    </location>
</feature>
<keyword evidence="2" id="KW-0812">Transmembrane</keyword>
<feature type="compositionally biased region" description="Polar residues" evidence="1">
    <location>
        <begin position="323"/>
        <end position="338"/>
    </location>
</feature>
<protein>
    <submittedName>
        <fullName evidence="3">Uncharacterized protein</fullName>
    </submittedName>
</protein>
<evidence type="ECO:0000256" key="2">
    <source>
        <dbReference type="SAM" id="Phobius"/>
    </source>
</evidence>
<feature type="region of interest" description="Disordered" evidence="1">
    <location>
        <begin position="277"/>
        <end position="313"/>
    </location>
</feature>
<organism evidence="3 4">
    <name type="scientific">Jaminaea rosea</name>
    <dbReference type="NCBI Taxonomy" id="1569628"/>
    <lineage>
        <taxon>Eukaryota</taxon>
        <taxon>Fungi</taxon>
        <taxon>Dikarya</taxon>
        <taxon>Basidiomycota</taxon>
        <taxon>Ustilaginomycotina</taxon>
        <taxon>Exobasidiomycetes</taxon>
        <taxon>Microstromatales</taxon>
        <taxon>Microstromatales incertae sedis</taxon>
        <taxon>Jaminaea</taxon>
    </lineage>
</organism>
<accession>A0A316UN82</accession>
<proteinExistence type="predicted"/>
<sequence length="419" mass="45735">MSATITPGCQAVALQTAETITTEVNRALPIVFLIWLSFGIWLGEWTNAWGDEWQLIKRGFTPAGLSYFLARFGGGLGLFSFALTTMVGGTGTLPTSCHVTDKILATFWLICGVGAQGTFMLRCIAVWENDRRIKLFLSVLLAIIAGTFVIFIVVIDGLKTELGLLVCTIKTPSRLEAIATISTMVIDVIVIGLTAYKLLGSRTQNEGRIRHLLFRDGVIYLAIVVAVSATITVMLLTDLPPVQRVVLSPIHIVSLSLAATRAQRALRAEGIKLASMSKGSATGATEAHRRLSSHSDQATTALPPSTPLTPVTPRFYDAAASPRFSTNTKEGDASWQTSRRAANKIVLESFAMQPPPLPPNARYQTHHHQEQPHPQQSPRSPRSPRDPYGMQTSWSYAPGATEEMSERREDEEAARDTRP</sequence>
<gene>
    <name evidence="3" type="ORF">BDZ90DRAFT_233063</name>
</gene>
<feature type="transmembrane region" description="Helical" evidence="2">
    <location>
        <begin position="135"/>
        <end position="155"/>
    </location>
</feature>
<feature type="compositionally biased region" description="Low complexity" evidence="1">
    <location>
        <begin position="298"/>
        <end position="313"/>
    </location>
</feature>
<name>A0A316UN82_9BASI</name>
<evidence type="ECO:0000256" key="1">
    <source>
        <dbReference type="SAM" id="MobiDB-lite"/>
    </source>
</evidence>
<dbReference type="GeneID" id="37028315"/>
<feature type="compositionally biased region" description="Basic and acidic residues" evidence="1">
    <location>
        <begin position="404"/>
        <end position="419"/>
    </location>
</feature>
<evidence type="ECO:0000313" key="4">
    <source>
        <dbReference type="Proteomes" id="UP000245884"/>
    </source>
</evidence>
<dbReference type="EMBL" id="KZ819671">
    <property type="protein sequence ID" value="PWN26414.1"/>
    <property type="molecule type" value="Genomic_DNA"/>
</dbReference>
<feature type="transmembrane region" description="Helical" evidence="2">
    <location>
        <begin position="175"/>
        <end position="196"/>
    </location>
</feature>
<keyword evidence="2" id="KW-1133">Transmembrane helix</keyword>
<feature type="transmembrane region" description="Helical" evidence="2">
    <location>
        <begin position="217"/>
        <end position="236"/>
    </location>
</feature>